<dbReference type="InterPro" id="IPR001173">
    <property type="entry name" value="Glyco_trans_2-like"/>
</dbReference>
<organism evidence="2 3">
    <name type="scientific">Puniceicoccus vermicola</name>
    <dbReference type="NCBI Taxonomy" id="388746"/>
    <lineage>
        <taxon>Bacteria</taxon>
        <taxon>Pseudomonadati</taxon>
        <taxon>Verrucomicrobiota</taxon>
        <taxon>Opitutia</taxon>
        <taxon>Puniceicoccales</taxon>
        <taxon>Puniceicoccaceae</taxon>
        <taxon>Puniceicoccus</taxon>
    </lineage>
</organism>
<dbReference type="Pfam" id="PF00535">
    <property type="entry name" value="Glycos_transf_2"/>
    <property type="match status" value="1"/>
</dbReference>
<evidence type="ECO:0000313" key="2">
    <source>
        <dbReference type="EMBL" id="MBC2601194.1"/>
    </source>
</evidence>
<keyword evidence="3" id="KW-1185">Reference proteome</keyword>
<dbReference type="PANTHER" id="PTHR43685">
    <property type="entry name" value="GLYCOSYLTRANSFERASE"/>
    <property type="match status" value="1"/>
</dbReference>
<accession>A0A7X1AWP7</accession>
<dbReference type="Proteomes" id="UP000525652">
    <property type="component" value="Unassembled WGS sequence"/>
</dbReference>
<dbReference type="PROSITE" id="PS50042">
    <property type="entry name" value="CNMP_BINDING_3"/>
    <property type="match status" value="1"/>
</dbReference>
<evidence type="ECO:0000313" key="3">
    <source>
        <dbReference type="Proteomes" id="UP000525652"/>
    </source>
</evidence>
<comment type="caution">
    <text evidence="2">The sequence shown here is derived from an EMBL/GenBank/DDBJ whole genome shotgun (WGS) entry which is preliminary data.</text>
</comment>
<dbReference type="PANTHER" id="PTHR43685:SF2">
    <property type="entry name" value="GLYCOSYLTRANSFERASE 2-LIKE DOMAIN-CONTAINING PROTEIN"/>
    <property type="match status" value="1"/>
</dbReference>
<dbReference type="InterPro" id="IPR029044">
    <property type="entry name" value="Nucleotide-diphossugar_trans"/>
</dbReference>
<dbReference type="SUPFAM" id="SSF53448">
    <property type="entry name" value="Nucleotide-diphospho-sugar transferases"/>
    <property type="match status" value="1"/>
</dbReference>
<proteinExistence type="predicted"/>
<dbReference type="RefSeq" id="WP_185691920.1">
    <property type="nucleotide sequence ID" value="NZ_JACHVA010000047.1"/>
</dbReference>
<protein>
    <submittedName>
        <fullName evidence="2">Glycosyltransferase</fullName>
    </submittedName>
</protein>
<dbReference type="GO" id="GO:0016740">
    <property type="term" value="F:transferase activity"/>
    <property type="evidence" value="ECO:0007669"/>
    <property type="project" value="UniProtKB-KW"/>
</dbReference>
<name>A0A7X1AWP7_9BACT</name>
<evidence type="ECO:0000259" key="1">
    <source>
        <dbReference type="PROSITE" id="PS50042"/>
    </source>
</evidence>
<feature type="domain" description="Cyclic nucleotide-binding" evidence="1">
    <location>
        <begin position="1"/>
        <end position="66"/>
    </location>
</feature>
<dbReference type="InterPro" id="IPR000595">
    <property type="entry name" value="cNMP-bd_dom"/>
</dbReference>
<dbReference type="Gene3D" id="3.90.550.10">
    <property type="entry name" value="Spore Coat Polysaccharide Biosynthesis Protein SpsA, Chain A"/>
    <property type="match status" value="1"/>
</dbReference>
<dbReference type="AlphaFoldDB" id="A0A7X1AWP7"/>
<gene>
    <name evidence="2" type="ORF">H5P30_05335</name>
</gene>
<reference evidence="2 3" key="1">
    <citation type="submission" date="2020-07" db="EMBL/GenBank/DDBJ databases">
        <authorList>
            <person name="Feng X."/>
        </authorList>
    </citation>
    <scope>NUCLEOTIDE SEQUENCE [LARGE SCALE GENOMIC DNA]</scope>
    <source>
        <strain evidence="2 3">JCM14086</strain>
    </source>
</reference>
<sequence length="289" mass="33264">MYSVVIPTLGLGPYLGEAIDSVLRQTLLPDNIFVVIDGPVPVCLSDLEKSQIVRFIFLGRRFGANAARREGLLKVDSKYVMFLDADDIMRPRKAEVQIEYLERNTEVVAVSCNRGVVINGCVRKETTFSSDYAEKRFHCDNIFGSFSFMCFRRSALGGNEVFDLQMKSFQDYDLYFRIIRNGPIRFLEDVLVDYRVHKSSSRISSNFDVVMVGQARFLKKHILDLTLRESMYHFGRYCIYRSLSSRFGVSIIKAFQGFALMCVSMKFDRRTFQSAVRLCVQVFFTSFGR</sequence>
<keyword evidence="2" id="KW-0808">Transferase</keyword>
<dbReference type="InterPro" id="IPR050834">
    <property type="entry name" value="Glycosyltransf_2"/>
</dbReference>
<dbReference type="EMBL" id="JACHVA010000047">
    <property type="protein sequence ID" value="MBC2601194.1"/>
    <property type="molecule type" value="Genomic_DNA"/>
</dbReference>